<organism evidence="5 6">
    <name type="scientific">Ornithinimicrobium tianjinense</name>
    <dbReference type="NCBI Taxonomy" id="1195761"/>
    <lineage>
        <taxon>Bacteria</taxon>
        <taxon>Bacillati</taxon>
        <taxon>Actinomycetota</taxon>
        <taxon>Actinomycetes</taxon>
        <taxon>Micrococcales</taxon>
        <taxon>Ornithinimicrobiaceae</taxon>
        <taxon>Ornithinimicrobium</taxon>
    </lineage>
</organism>
<dbReference type="GO" id="GO:0003700">
    <property type="term" value="F:DNA-binding transcription factor activity"/>
    <property type="evidence" value="ECO:0007669"/>
    <property type="project" value="InterPro"/>
</dbReference>
<keyword evidence="1" id="KW-0805">Transcription regulation</keyword>
<dbReference type="SMART" id="SM00345">
    <property type="entry name" value="HTH_GNTR"/>
    <property type="match status" value="1"/>
</dbReference>
<evidence type="ECO:0000259" key="4">
    <source>
        <dbReference type="PROSITE" id="PS50949"/>
    </source>
</evidence>
<gene>
    <name evidence="5" type="ORF">GCM10011366_12660</name>
</gene>
<dbReference type="GO" id="GO:0003677">
    <property type="term" value="F:DNA binding"/>
    <property type="evidence" value="ECO:0007669"/>
    <property type="project" value="UniProtKB-KW"/>
</dbReference>
<reference evidence="5" key="2">
    <citation type="submission" date="2020-09" db="EMBL/GenBank/DDBJ databases">
        <authorList>
            <person name="Sun Q."/>
            <person name="Zhou Y."/>
        </authorList>
    </citation>
    <scope>NUCLEOTIDE SEQUENCE</scope>
    <source>
        <strain evidence="5">CGMCC 1.12160</strain>
    </source>
</reference>
<dbReference type="InterPro" id="IPR011711">
    <property type="entry name" value="GntR_C"/>
</dbReference>
<dbReference type="InterPro" id="IPR000524">
    <property type="entry name" value="Tscrpt_reg_HTH_GntR"/>
</dbReference>
<dbReference type="PANTHER" id="PTHR43537">
    <property type="entry name" value="TRANSCRIPTIONAL REGULATOR, GNTR FAMILY"/>
    <property type="match status" value="1"/>
</dbReference>
<keyword evidence="6" id="KW-1185">Reference proteome</keyword>
<reference evidence="5" key="1">
    <citation type="journal article" date="2014" name="Int. J. Syst. Evol. Microbiol.">
        <title>Complete genome sequence of Corynebacterium casei LMG S-19264T (=DSM 44701T), isolated from a smear-ripened cheese.</title>
        <authorList>
            <consortium name="US DOE Joint Genome Institute (JGI-PGF)"/>
            <person name="Walter F."/>
            <person name="Albersmeier A."/>
            <person name="Kalinowski J."/>
            <person name="Ruckert C."/>
        </authorList>
    </citation>
    <scope>NUCLEOTIDE SEQUENCE</scope>
    <source>
        <strain evidence="5">CGMCC 1.12160</strain>
    </source>
</reference>
<dbReference type="InterPro" id="IPR036390">
    <property type="entry name" value="WH_DNA-bd_sf"/>
</dbReference>
<dbReference type="Gene3D" id="1.10.10.10">
    <property type="entry name" value="Winged helix-like DNA-binding domain superfamily/Winged helix DNA-binding domain"/>
    <property type="match status" value="1"/>
</dbReference>
<dbReference type="Pfam" id="PF00392">
    <property type="entry name" value="GntR"/>
    <property type="match status" value="1"/>
</dbReference>
<dbReference type="Gene3D" id="1.20.120.530">
    <property type="entry name" value="GntR ligand-binding domain-like"/>
    <property type="match status" value="1"/>
</dbReference>
<protein>
    <submittedName>
        <fullName evidence="5">GntR family transcriptional regulator</fullName>
    </submittedName>
</protein>
<feature type="domain" description="HTH gntR-type" evidence="4">
    <location>
        <begin position="20"/>
        <end position="87"/>
    </location>
</feature>
<dbReference type="RefSeq" id="WP_188428831.1">
    <property type="nucleotide sequence ID" value="NZ_BAABKH010000005.1"/>
</dbReference>
<dbReference type="InterPro" id="IPR008920">
    <property type="entry name" value="TF_FadR/GntR_C"/>
</dbReference>
<dbReference type="Pfam" id="PF07729">
    <property type="entry name" value="FCD"/>
    <property type="match status" value="1"/>
</dbReference>
<accession>A0A917BJK8</accession>
<dbReference type="AlphaFoldDB" id="A0A917BJK8"/>
<evidence type="ECO:0000256" key="2">
    <source>
        <dbReference type="ARBA" id="ARBA00023125"/>
    </source>
</evidence>
<dbReference type="Proteomes" id="UP000605670">
    <property type="component" value="Unassembled WGS sequence"/>
</dbReference>
<comment type="caution">
    <text evidence="5">The sequence shown here is derived from an EMBL/GenBank/DDBJ whole genome shotgun (WGS) entry which is preliminary data.</text>
</comment>
<name>A0A917BJK8_9MICO</name>
<evidence type="ECO:0000256" key="3">
    <source>
        <dbReference type="ARBA" id="ARBA00023163"/>
    </source>
</evidence>
<dbReference type="EMBL" id="BMEM01000001">
    <property type="protein sequence ID" value="GGF46412.1"/>
    <property type="molecule type" value="Genomic_DNA"/>
</dbReference>
<proteinExistence type="predicted"/>
<dbReference type="InterPro" id="IPR036388">
    <property type="entry name" value="WH-like_DNA-bd_sf"/>
</dbReference>
<dbReference type="SUPFAM" id="SSF46785">
    <property type="entry name" value="Winged helix' DNA-binding domain"/>
    <property type="match status" value="1"/>
</dbReference>
<dbReference type="PROSITE" id="PS50949">
    <property type="entry name" value="HTH_GNTR"/>
    <property type="match status" value="1"/>
</dbReference>
<dbReference type="SUPFAM" id="SSF48008">
    <property type="entry name" value="GntR ligand-binding domain-like"/>
    <property type="match status" value="1"/>
</dbReference>
<dbReference type="PANTHER" id="PTHR43537:SF45">
    <property type="entry name" value="GNTR FAMILY REGULATORY PROTEIN"/>
    <property type="match status" value="1"/>
</dbReference>
<sequence>MSRSLREALTRIDVAPLRRPTAAESVRSALRQQIVDGHLRPGTRLVEETIGSALGFSRNTVREALALLAAERLVVRETHRGVVVATLSSEDVRDLYAARRVIEPAALRRGPGLDVAALEGLREAVTLGQDAARGEDVQGMVSANQLFHRRVSALSGSSRVQELMEDMLAEMRLVFDVMTADRTFHPDFLHRNGQIVALLEAGDRDGAAEAMLAYLHDAEVRLLSAPVWDDRD</sequence>
<keyword evidence="3" id="KW-0804">Transcription</keyword>
<keyword evidence="2" id="KW-0238">DNA-binding</keyword>
<evidence type="ECO:0000256" key="1">
    <source>
        <dbReference type="ARBA" id="ARBA00023015"/>
    </source>
</evidence>
<dbReference type="SMART" id="SM00895">
    <property type="entry name" value="FCD"/>
    <property type="match status" value="1"/>
</dbReference>
<evidence type="ECO:0000313" key="5">
    <source>
        <dbReference type="EMBL" id="GGF46412.1"/>
    </source>
</evidence>
<evidence type="ECO:0000313" key="6">
    <source>
        <dbReference type="Proteomes" id="UP000605670"/>
    </source>
</evidence>